<sequence>MKKKRNSRVQVLPIVREEGINVQKEFGKYLLDISKLVIGGAVITTALDLTANKNTLIIIAFCAAFIIGVGGFLVFTYKNKKL</sequence>
<protein>
    <recommendedName>
        <fullName evidence="4">ABC transporter permease</fullName>
    </recommendedName>
</protein>
<accession>A0ABR7DNH8</accession>
<dbReference type="RefSeq" id="WP_186929754.1">
    <property type="nucleotide sequence ID" value="NZ_JACOOJ010000014.1"/>
</dbReference>
<keyword evidence="1" id="KW-0472">Membrane</keyword>
<gene>
    <name evidence="2" type="ORF">H8S65_09500</name>
</gene>
<dbReference type="EMBL" id="JACOOJ010000014">
    <property type="protein sequence ID" value="MBC5633002.1"/>
    <property type="molecule type" value="Genomic_DNA"/>
</dbReference>
<dbReference type="Proteomes" id="UP000651475">
    <property type="component" value="Unassembled WGS sequence"/>
</dbReference>
<keyword evidence="3" id="KW-1185">Reference proteome</keyword>
<organism evidence="2 3">
    <name type="scientific">Parabacteroides hominis</name>
    <dbReference type="NCBI Taxonomy" id="2763057"/>
    <lineage>
        <taxon>Bacteria</taxon>
        <taxon>Pseudomonadati</taxon>
        <taxon>Bacteroidota</taxon>
        <taxon>Bacteroidia</taxon>
        <taxon>Bacteroidales</taxon>
        <taxon>Tannerellaceae</taxon>
        <taxon>Parabacteroides</taxon>
    </lineage>
</organism>
<evidence type="ECO:0000313" key="3">
    <source>
        <dbReference type="Proteomes" id="UP000651475"/>
    </source>
</evidence>
<dbReference type="InterPro" id="IPR046568">
    <property type="entry name" value="DUF6722"/>
</dbReference>
<feature type="transmembrane region" description="Helical" evidence="1">
    <location>
        <begin position="55"/>
        <end position="77"/>
    </location>
</feature>
<evidence type="ECO:0000256" key="1">
    <source>
        <dbReference type="SAM" id="Phobius"/>
    </source>
</evidence>
<keyword evidence="1" id="KW-1133">Transmembrane helix</keyword>
<proteinExistence type="predicted"/>
<reference evidence="2 3" key="1">
    <citation type="submission" date="2020-08" db="EMBL/GenBank/DDBJ databases">
        <title>Genome public.</title>
        <authorList>
            <person name="Liu C."/>
            <person name="Sun Q."/>
        </authorList>
    </citation>
    <scope>NUCLEOTIDE SEQUENCE [LARGE SCALE GENOMIC DNA]</scope>
    <source>
        <strain evidence="2 3">NSJ-79</strain>
    </source>
</reference>
<evidence type="ECO:0000313" key="2">
    <source>
        <dbReference type="EMBL" id="MBC5633002.1"/>
    </source>
</evidence>
<comment type="caution">
    <text evidence="2">The sequence shown here is derived from an EMBL/GenBank/DDBJ whole genome shotgun (WGS) entry which is preliminary data.</text>
</comment>
<dbReference type="Pfam" id="PF20482">
    <property type="entry name" value="DUF6722"/>
    <property type="match status" value="1"/>
</dbReference>
<keyword evidence="1" id="KW-0812">Transmembrane</keyword>
<feature type="transmembrane region" description="Helical" evidence="1">
    <location>
        <begin position="29"/>
        <end position="49"/>
    </location>
</feature>
<name>A0ABR7DNH8_9BACT</name>
<evidence type="ECO:0008006" key="4">
    <source>
        <dbReference type="Google" id="ProtNLM"/>
    </source>
</evidence>